<protein>
    <submittedName>
        <fullName evidence="1">Uncharacterized protein</fullName>
    </submittedName>
</protein>
<sequence length="51" mass="5347">MVKGALIAGPIESPLLLWSGKTARFDGGVDHLYMAVGGETKAVVLLLYSSN</sequence>
<keyword evidence="2" id="KW-1185">Reference proteome</keyword>
<evidence type="ECO:0000313" key="2">
    <source>
        <dbReference type="Proteomes" id="UP000554766"/>
    </source>
</evidence>
<dbReference type="RefSeq" id="WP_179790634.1">
    <property type="nucleotide sequence ID" value="NZ_JAAVJF010000004.1"/>
</dbReference>
<name>A0A7L4PBB7_9CREN</name>
<evidence type="ECO:0000313" key="1">
    <source>
        <dbReference type="EMBL" id="NYR16032.1"/>
    </source>
</evidence>
<reference evidence="1 2" key="1">
    <citation type="journal article" date="2020" name="Nat. Commun.">
        <title>The structures of two archaeal type IV pili illuminate evolutionary relationships.</title>
        <authorList>
            <person name="Wang F."/>
            <person name="Baquero D.P."/>
            <person name="Su Z."/>
            <person name="Beltran L.C."/>
            <person name="Prangishvili D."/>
            <person name="Krupovic M."/>
            <person name="Egelman E.H."/>
        </authorList>
    </citation>
    <scope>NUCLEOTIDE SEQUENCE [LARGE SCALE GENOMIC DNA]</scope>
    <source>
        <strain evidence="1 2">2GA</strain>
    </source>
</reference>
<dbReference type="EMBL" id="JAAVJF010000004">
    <property type="protein sequence ID" value="NYR16032.1"/>
    <property type="molecule type" value="Genomic_DNA"/>
</dbReference>
<gene>
    <name evidence="1" type="ORF">HC235_08840</name>
</gene>
<dbReference type="AlphaFoldDB" id="A0A7L4PBB7"/>
<proteinExistence type="predicted"/>
<comment type="caution">
    <text evidence="1">The sequence shown here is derived from an EMBL/GenBank/DDBJ whole genome shotgun (WGS) entry which is preliminary data.</text>
</comment>
<dbReference type="Proteomes" id="UP000554766">
    <property type="component" value="Unassembled WGS sequence"/>
</dbReference>
<accession>A0A7L4PBB7</accession>
<organism evidence="1 2">
    <name type="scientific">Pyrobaculum arsenaticum</name>
    <dbReference type="NCBI Taxonomy" id="121277"/>
    <lineage>
        <taxon>Archaea</taxon>
        <taxon>Thermoproteota</taxon>
        <taxon>Thermoprotei</taxon>
        <taxon>Thermoproteales</taxon>
        <taxon>Thermoproteaceae</taxon>
        <taxon>Pyrobaculum</taxon>
    </lineage>
</organism>